<dbReference type="GO" id="GO:0017000">
    <property type="term" value="P:antibiotic biosynthetic process"/>
    <property type="evidence" value="ECO:0007669"/>
    <property type="project" value="InterPro"/>
</dbReference>
<feature type="compositionally biased region" description="Pro residues" evidence="5">
    <location>
        <begin position="37"/>
        <end position="51"/>
    </location>
</feature>
<dbReference type="Proteomes" id="UP000478837">
    <property type="component" value="Unassembled WGS sequence"/>
</dbReference>
<dbReference type="InterPro" id="IPR023343">
    <property type="entry name" value="Penicillin_amidase_dom1"/>
</dbReference>
<dbReference type="Gene3D" id="1.10.1400.10">
    <property type="match status" value="1"/>
</dbReference>
<comment type="similarity">
    <text evidence="1">Belongs to the peptidase S45 family.</text>
</comment>
<keyword evidence="4" id="KW-0865">Zymogen</keyword>
<dbReference type="InterPro" id="IPR029055">
    <property type="entry name" value="Ntn_hydrolases_N"/>
</dbReference>
<gene>
    <name evidence="6" type="ORF">GTW09_01070</name>
</gene>
<proteinExistence type="inferred from homology"/>
<evidence type="ECO:0000256" key="2">
    <source>
        <dbReference type="ARBA" id="ARBA00022729"/>
    </source>
</evidence>
<dbReference type="GO" id="GO:0016811">
    <property type="term" value="F:hydrolase activity, acting on carbon-nitrogen (but not peptide) bonds, in linear amides"/>
    <property type="evidence" value="ECO:0007669"/>
    <property type="project" value="InterPro"/>
</dbReference>
<dbReference type="AlphaFoldDB" id="A0A6L9MPI8"/>
<dbReference type="PROSITE" id="PS51257">
    <property type="entry name" value="PROKAR_LIPOPROTEIN"/>
    <property type="match status" value="1"/>
</dbReference>
<sequence length="853" mass="92948">MIKNTKPAPTLIALSVAACLVGCGDNDNDFSDVQPVSPTPPPPPVSAPAPIPAFDTDGTLTADITWTTYGVPHVKADNLESMAYGVGYAFARDNMCVLADQILKYNSERAKFYGPDRQPGSGDSEHLINDFGFLTLGIRELAEENLPRLSANSRAMFQGYTAGYNRYLEDTPVEEQDQSCAGQPWVEPIDSVDLLTYSLGVALLPGAANFLGPMFLAAPEGESYLPTPAASAQAAVSQVGTSQGAPKSSNIPFKIAPTIELPERNPQEMGSNGWGLGSDKTTNGRGLVLGNPHFPHTGNLRFWNFHAQIPDYLNVTGSSLMGLPGAVNIGFNENVAWTHTFSTAEHFVVYQLSLDEDDASGMSHIVDGNKRLIYKKPLQIEVAVGGGQTIQLNKTSYYTNYGPMIEVPGSFGWDSENAFAIKDANLPNFDIVDHWLAMNMATSMDEFKQAFKDYDGVIFNNTMAASSDGQVFYIDDSTVPNLTETAINELTTNPVLIQTKAAAGFTVLPGFISQFDFDGPVPYEEAPKYEGADSVQNSNDSFWLTNLSSPITGVNPLYGNTENQQSLRSRMGQKFIETEAGSDETFTPEEVEELLLNNRSYLAEDILPSLLQACTEQGDTPVNVDGTEVDISAACDALGAWDGTMNTSSVGAHVFREFAFQFNQNPQWEVPFSLESPVTTPTGLVQNETTMQQLAKAVQVIEQAGVEFDATLGNVQFVERSLPDGTASGEKLPWGGAHNIEGGFNVFDSIRGRDETLLPRHRYQPVNNNTIMSAEAGGYHINYGTSWAMVISFTDNGPKGRGILTYSQSRQFGSEHFLDQTRLYSEQPTLRDIYFTDEEIESNMIEKMTLSSE</sequence>
<dbReference type="InterPro" id="IPR002692">
    <property type="entry name" value="S45"/>
</dbReference>
<evidence type="ECO:0000256" key="1">
    <source>
        <dbReference type="ARBA" id="ARBA00006586"/>
    </source>
</evidence>
<dbReference type="Gene3D" id="2.30.120.10">
    <property type="match status" value="1"/>
</dbReference>
<evidence type="ECO:0000313" key="7">
    <source>
        <dbReference type="Proteomes" id="UP000478837"/>
    </source>
</evidence>
<organism evidence="6 7">
    <name type="scientific">Alteromonas hispanica</name>
    <dbReference type="NCBI Taxonomy" id="315421"/>
    <lineage>
        <taxon>Bacteria</taxon>
        <taxon>Pseudomonadati</taxon>
        <taxon>Pseudomonadota</taxon>
        <taxon>Gammaproteobacteria</taxon>
        <taxon>Alteromonadales</taxon>
        <taxon>Alteromonadaceae</taxon>
        <taxon>Alteromonas/Salinimonas group</taxon>
        <taxon>Alteromonas</taxon>
    </lineage>
</organism>
<evidence type="ECO:0000313" key="6">
    <source>
        <dbReference type="EMBL" id="NDW20122.1"/>
    </source>
</evidence>
<evidence type="ECO:0000256" key="3">
    <source>
        <dbReference type="ARBA" id="ARBA00022801"/>
    </source>
</evidence>
<dbReference type="InterPro" id="IPR043146">
    <property type="entry name" value="Penicillin_amidase_N_B-knob"/>
</dbReference>
<comment type="caution">
    <text evidence="6">The sequence shown here is derived from an EMBL/GenBank/DDBJ whole genome shotgun (WGS) entry which is preliminary data.</text>
</comment>
<keyword evidence="2" id="KW-0732">Signal</keyword>
<keyword evidence="7" id="KW-1185">Reference proteome</keyword>
<evidence type="ECO:0000256" key="4">
    <source>
        <dbReference type="ARBA" id="ARBA00023145"/>
    </source>
</evidence>
<dbReference type="Gene3D" id="1.10.439.10">
    <property type="entry name" value="Penicillin Amidohydrolase, domain 1"/>
    <property type="match status" value="1"/>
</dbReference>
<accession>A0A6L9MPI8</accession>
<keyword evidence="3" id="KW-0378">Hydrolase</keyword>
<name>A0A6L9MPI8_9ALTE</name>
<protein>
    <submittedName>
        <fullName evidence="6">Acylase</fullName>
    </submittedName>
</protein>
<dbReference type="CDD" id="cd01936">
    <property type="entry name" value="Ntn_CA"/>
    <property type="match status" value="1"/>
</dbReference>
<dbReference type="EMBL" id="JAAAWP010000001">
    <property type="protein sequence ID" value="NDW20122.1"/>
    <property type="molecule type" value="Genomic_DNA"/>
</dbReference>
<reference evidence="6 7" key="1">
    <citation type="submission" date="2020-01" db="EMBL/GenBank/DDBJ databases">
        <title>Genomes of bacteria type strains.</title>
        <authorList>
            <person name="Chen J."/>
            <person name="Zhu S."/>
            <person name="Yang J."/>
        </authorList>
    </citation>
    <scope>NUCLEOTIDE SEQUENCE [LARGE SCALE GENOMIC DNA]</scope>
    <source>
        <strain evidence="6 7">LMG 22958</strain>
    </source>
</reference>
<dbReference type="SUPFAM" id="SSF56235">
    <property type="entry name" value="N-terminal nucleophile aminohydrolases (Ntn hydrolases)"/>
    <property type="match status" value="1"/>
</dbReference>
<dbReference type="InterPro" id="IPR043147">
    <property type="entry name" value="Penicillin_amidase_A-knob"/>
</dbReference>
<evidence type="ECO:0000256" key="5">
    <source>
        <dbReference type="SAM" id="MobiDB-lite"/>
    </source>
</evidence>
<dbReference type="PANTHER" id="PTHR34218:SF3">
    <property type="entry name" value="ACYL-HOMOSERINE LACTONE ACYLASE PVDQ"/>
    <property type="match status" value="1"/>
</dbReference>
<dbReference type="PANTHER" id="PTHR34218">
    <property type="entry name" value="PEPTIDASE S45 PENICILLIN AMIDASE"/>
    <property type="match status" value="1"/>
</dbReference>
<dbReference type="Gene3D" id="3.60.20.10">
    <property type="entry name" value="Glutamine Phosphoribosylpyrophosphate, subunit 1, domain 1"/>
    <property type="match status" value="1"/>
</dbReference>
<dbReference type="Pfam" id="PF01804">
    <property type="entry name" value="Penicil_amidase"/>
    <property type="match status" value="1"/>
</dbReference>
<feature type="region of interest" description="Disordered" evidence="5">
    <location>
        <begin position="30"/>
        <end position="52"/>
    </location>
</feature>